<accession>A0A6A5R1M4</accession>
<organism evidence="2 3">
    <name type="scientific">Ampelomyces quisqualis</name>
    <name type="common">Powdery mildew agent</name>
    <dbReference type="NCBI Taxonomy" id="50730"/>
    <lineage>
        <taxon>Eukaryota</taxon>
        <taxon>Fungi</taxon>
        <taxon>Dikarya</taxon>
        <taxon>Ascomycota</taxon>
        <taxon>Pezizomycotina</taxon>
        <taxon>Dothideomycetes</taxon>
        <taxon>Pleosporomycetidae</taxon>
        <taxon>Pleosporales</taxon>
        <taxon>Pleosporineae</taxon>
        <taxon>Phaeosphaeriaceae</taxon>
        <taxon>Ampelomyces</taxon>
    </lineage>
</organism>
<protein>
    <submittedName>
        <fullName evidence="2">Uncharacterized protein</fullName>
    </submittedName>
</protein>
<dbReference type="Proteomes" id="UP000800096">
    <property type="component" value="Unassembled WGS sequence"/>
</dbReference>
<dbReference type="EMBL" id="ML979132">
    <property type="protein sequence ID" value="KAF1921038.1"/>
    <property type="molecule type" value="Genomic_DNA"/>
</dbReference>
<proteinExistence type="predicted"/>
<feature type="non-terminal residue" evidence="2">
    <location>
        <position position="81"/>
    </location>
</feature>
<feature type="region of interest" description="Disordered" evidence="1">
    <location>
        <begin position="58"/>
        <end position="81"/>
    </location>
</feature>
<evidence type="ECO:0000313" key="2">
    <source>
        <dbReference type="EMBL" id="KAF1921038.1"/>
    </source>
</evidence>
<gene>
    <name evidence="2" type="ORF">BDU57DRAFT_509589</name>
</gene>
<sequence length="81" mass="9294">MTPLAGRSALHLWLSNVFPFGLSLTRLCRMREHNPGPARAHSRYHCAMRLSFSSRFPLSPHSHKTHHSSFQRASQPLRYAV</sequence>
<reference evidence="2" key="1">
    <citation type="journal article" date="2020" name="Stud. Mycol.">
        <title>101 Dothideomycetes genomes: a test case for predicting lifestyles and emergence of pathogens.</title>
        <authorList>
            <person name="Haridas S."/>
            <person name="Albert R."/>
            <person name="Binder M."/>
            <person name="Bloem J."/>
            <person name="Labutti K."/>
            <person name="Salamov A."/>
            <person name="Andreopoulos B."/>
            <person name="Baker S."/>
            <person name="Barry K."/>
            <person name="Bills G."/>
            <person name="Bluhm B."/>
            <person name="Cannon C."/>
            <person name="Castanera R."/>
            <person name="Culley D."/>
            <person name="Daum C."/>
            <person name="Ezra D."/>
            <person name="Gonzalez J."/>
            <person name="Henrissat B."/>
            <person name="Kuo A."/>
            <person name="Liang C."/>
            <person name="Lipzen A."/>
            <person name="Lutzoni F."/>
            <person name="Magnuson J."/>
            <person name="Mondo S."/>
            <person name="Nolan M."/>
            <person name="Ohm R."/>
            <person name="Pangilinan J."/>
            <person name="Park H.-J."/>
            <person name="Ramirez L."/>
            <person name="Alfaro M."/>
            <person name="Sun H."/>
            <person name="Tritt A."/>
            <person name="Yoshinaga Y."/>
            <person name="Zwiers L.-H."/>
            <person name="Turgeon B."/>
            <person name="Goodwin S."/>
            <person name="Spatafora J."/>
            <person name="Crous P."/>
            <person name="Grigoriev I."/>
        </authorList>
    </citation>
    <scope>NUCLEOTIDE SEQUENCE</scope>
    <source>
        <strain evidence="2">HMLAC05119</strain>
    </source>
</reference>
<name>A0A6A5R1M4_AMPQU</name>
<evidence type="ECO:0000256" key="1">
    <source>
        <dbReference type="SAM" id="MobiDB-lite"/>
    </source>
</evidence>
<keyword evidence="3" id="KW-1185">Reference proteome</keyword>
<evidence type="ECO:0000313" key="3">
    <source>
        <dbReference type="Proteomes" id="UP000800096"/>
    </source>
</evidence>
<dbReference type="AlphaFoldDB" id="A0A6A5R1M4"/>